<dbReference type="EMBL" id="CACRZD030000009">
    <property type="protein sequence ID" value="CAA6665445.1"/>
    <property type="molecule type" value="Genomic_DNA"/>
</dbReference>
<accession>A0A7I8J6U6</accession>
<keyword evidence="2" id="KW-1185">Reference proteome</keyword>
<dbReference type="PANTHER" id="PTHR20961">
    <property type="entry name" value="GLYCOSYLTRANSFERASE"/>
    <property type="match status" value="1"/>
</dbReference>
<protein>
    <submittedName>
        <fullName evidence="1">Uncharacterized protein</fullName>
    </submittedName>
</protein>
<evidence type="ECO:0000313" key="2">
    <source>
        <dbReference type="Proteomes" id="UP001189122"/>
    </source>
</evidence>
<name>A0A7I8J6U6_SPIIN</name>
<organism evidence="1">
    <name type="scientific">Spirodela intermedia</name>
    <name type="common">Intermediate duckweed</name>
    <dbReference type="NCBI Taxonomy" id="51605"/>
    <lineage>
        <taxon>Eukaryota</taxon>
        <taxon>Viridiplantae</taxon>
        <taxon>Streptophyta</taxon>
        <taxon>Embryophyta</taxon>
        <taxon>Tracheophyta</taxon>
        <taxon>Spermatophyta</taxon>
        <taxon>Magnoliopsida</taxon>
        <taxon>Liliopsida</taxon>
        <taxon>Araceae</taxon>
        <taxon>Lemnoideae</taxon>
        <taxon>Spirodela</taxon>
    </lineage>
</organism>
<dbReference type="EMBL" id="LR743596">
    <property type="protein sequence ID" value="CAA2626121.1"/>
    <property type="molecule type" value="Genomic_DNA"/>
</dbReference>
<sequence length="277" mass="31633">MMIEKEGEKETRSATRLGDEIDICEEGEPHPVGTVKQWTIRQLAAGDRRRPACTTTHAAPPSSSHAAGFTGNIFYELTDVLIPLFITSYHFHSEVHLLVSDNKPWWVAKVPPPPDRLSRYESRCFPKVILGPVFRRELRVDASLTRSGYSMADFRELLVESFGLRRRARRGRRCRQPRLLIISRKKAREFHNERGMAEMARSLGFRGGHRDLDGRSEPRPICQAAVNTPWRPARGVDWPARSSFRSPAEGMGLRYLEYRVKEDESSLAEIPTVLKDP</sequence>
<dbReference type="GO" id="GO:0016757">
    <property type="term" value="F:glycosyltransferase activity"/>
    <property type="evidence" value="ECO:0007669"/>
    <property type="project" value="InterPro"/>
</dbReference>
<evidence type="ECO:0000313" key="1">
    <source>
        <dbReference type="EMBL" id="CAA2626121.1"/>
    </source>
</evidence>
<dbReference type="PANTHER" id="PTHR20961:SF100">
    <property type="entry name" value="OS02G0331200 PROTEIN"/>
    <property type="match status" value="1"/>
</dbReference>
<dbReference type="AlphaFoldDB" id="A0A7I8J6U6"/>
<dbReference type="InterPro" id="IPR007657">
    <property type="entry name" value="Glycosyltransferase_61"/>
</dbReference>
<proteinExistence type="predicted"/>
<gene>
    <name evidence="1" type="ORF">SI7747_09011834</name>
</gene>
<reference evidence="1 2" key="1">
    <citation type="submission" date="2019-12" db="EMBL/GenBank/DDBJ databases">
        <authorList>
            <person name="Scholz U."/>
            <person name="Mascher M."/>
            <person name="Fiebig A."/>
        </authorList>
    </citation>
    <scope>NUCLEOTIDE SEQUENCE</scope>
</reference>
<dbReference type="Proteomes" id="UP001189122">
    <property type="component" value="Unassembled WGS sequence"/>
</dbReference>